<dbReference type="AlphaFoldDB" id="A0A5J6WRY0"/>
<dbReference type="GO" id="GO:0003700">
    <property type="term" value="F:DNA-binding transcription factor activity"/>
    <property type="evidence" value="ECO:0007669"/>
    <property type="project" value="InterPro"/>
</dbReference>
<dbReference type="Gene3D" id="2.60.120.10">
    <property type="entry name" value="Jelly Rolls"/>
    <property type="match status" value="1"/>
</dbReference>
<name>A0A5J6WRY0_9GAMM</name>
<protein>
    <submittedName>
        <fullName evidence="6">AraC family transcriptional regulator</fullName>
    </submittedName>
</protein>
<dbReference type="SUPFAM" id="SSF51215">
    <property type="entry name" value="Regulatory protein AraC"/>
    <property type="match status" value="1"/>
</dbReference>
<proteinExistence type="predicted"/>
<evidence type="ECO:0000256" key="1">
    <source>
        <dbReference type="ARBA" id="ARBA00023015"/>
    </source>
</evidence>
<dbReference type="Pfam" id="PF12833">
    <property type="entry name" value="HTH_18"/>
    <property type="match status" value="1"/>
</dbReference>
<dbReference type="InterPro" id="IPR050204">
    <property type="entry name" value="AraC_XylS_family_regulators"/>
</dbReference>
<dbReference type="Gene3D" id="1.10.10.60">
    <property type="entry name" value="Homeodomain-like"/>
    <property type="match status" value="1"/>
</dbReference>
<keyword evidence="4" id="KW-0804">Transcription</keyword>
<keyword evidence="3" id="KW-0010">Activator</keyword>
<dbReference type="InterPro" id="IPR014710">
    <property type="entry name" value="RmlC-like_jellyroll"/>
</dbReference>
<dbReference type="PANTHER" id="PTHR46796">
    <property type="entry name" value="HTH-TYPE TRANSCRIPTIONAL ACTIVATOR RHAS-RELATED"/>
    <property type="match status" value="1"/>
</dbReference>
<dbReference type="SMART" id="SM00342">
    <property type="entry name" value="HTH_ARAC"/>
    <property type="match status" value="1"/>
</dbReference>
<organism evidence="6 7">
    <name type="scientific">Aeromonas simiae</name>
    <dbReference type="NCBI Taxonomy" id="218936"/>
    <lineage>
        <taxon>Bacteria</taxon>
        <taxon>Pseudomonadati</taxon>
        <taxon>Pseudomonadota</taxon>
        <taxon>Gammaproteobacteria</taxon>
        <taxon>Aeromonadales</taxon>
        <taxon>Aeromonadaceae</taxon>
        <taxon>Aeromonas</taxon>
    </lineage>
</organism>
<dbReference type="InterPro" id="IPR009057">
    <property type="entry name" value="Homeodomain-like_sf"/>
</dbReference>
<evidence type="ECO:0000256" key="4">
    <source>
        <dbReference type="ARBA" id="ARBA00023163"/>
    </source>
</evidence>
<dbReference type="Pfam" id="PF02311">
    <property type="entry name" value="AraC_binding"/>
    <property type="match status" value="1"/>
</dbReference>
<reference evidence="6 7" key="1">
    <citation type="submission" date="2019-05" db="EMBL/GenBank/DDBJ databases">
        <title>OXA-830, a novel chromosomally encoded expanded-spectrum class D beta-lactamase in Aeromonas simiae.</title>
        <authorList>
            <person name="Zhou W."/>
            <person name="Chen Q."/>
        </authorList>
    </citation>
    <scope>NUCLEOTIDE SEQUENCE [LARGE SCALE GENOMIC DNA]</scope>
    <source>
        <strain evidence="6 7">A6</strain>
    </source>
</reference>
<dbReference type="GO" id="GO:0043565">
    <property type="term" value="F:sequence-specific DNA binding"/>
    <property type="evidence" value="ECO:0007669"/>
    <property type="project" value="InterPro"/>
</dbReference>
<dbReference type="EMBL" id="CP040449">
    <property type="protein sequence ID" value="QFI53672.1"/>
    <property type="molecule type" value="Genomic_DNA"/>
</dbReference>
<accession>A0A5J6WRY0</accession>
<dbReference type="InterPro" id="IPR018060">
    <property type="entry name" value="HTH_AraC"/>
</dbReference>
<evidence type="ECO:0000313" key="6">
    <source>
        <dbReference type="EMBL" id="QFI53672.1"/>
    </source>
</evidence>
<feature type="domain" description="HTH araC/xylS-type" evidence="5">
    <location>
        <begin position="169"/>
        <end position="250"/>
    </location>
</feature>
<dbReference type="RefSeq" id="WP_193003259.1">
    <property type="nucleotide sequence ID" value="NZ_CP040449.1"/>
</dbReference>
<dbReference type="InterPro" id="IPR018062">
    <property type="entry name" value="HTH_AraC-typ_CS"/>
</dbReference>
<keyword evidence="2" id="KW-0238">DNA-binding</keyword>
<evidence type="ECO:0000313" key="7">
    <source>
        <dbReference type="Proteomes" id="UP000594034"/>
    </source>
</evidence>
<dbReference type="SUPFAM" id="SSF46689">
    <property type="entry name" value="Homeodomain-like"/>
    <property type="match status" value="1"/>
</dbReference>
<evidence type="ECO:0000259" key="5">
    <source>
        <dbReference type="PROSITE" id="PS01124"/>
    </source>
</evidence>
<keyword evidence="7" id="KW-1185">Reference proteome</keyword>
<dbReference type="PROSITE" id="PS00041">
    <property type="entry name" value="HTH_ARAC_FAMILY_1"/>
    <property type="match status" value="1"/>
</dbReference>
<dbReference type="KEGG" id="asim:FE240_02490"/>
<sequence>MTVSRLRQHFQLFSHWPFLTLRATEQSHQSYHRHQHECVSLGLITEGETDCLLGPQSHRLEQGDMVLIPAHLPHACNPPPGAQRSYLMLFVEEAWLVTQLGGDPACDTYRCDESVFKEGEQTDEMARWLRRLCQGEEHDLAVLLQFFIQHGRLGLRPAHTELLTSTEQIAKLAAREGLSREGFIRRIRREYGLPPHTLRNNQRIELAKRLIQQGDKLADVALAVGFGDQSQLHRHFVHFSAATPGQYRKSLFAKK</sequence>
<keyword evidence="1" id="KW-0805">Transcription regulation</keyword>
<gene>
    <name evidence="6" type="ORF">FE240_02490</name>
</gene>
<dbReference type="InterPro" id="IPR037923">
    <property type="entry name" value="HTH-like"/>
</dbReference>
<dbReference type="InterPro" id="IPR003313">
    <property type="entry name" value="AraC-bd"/>
</dbReference>
<dbReference type="Proteomes" id="UP000594034">
    <property type="component" value="Chromosome"/>
</dbReference>
<evidence type="ECO:0000256" key="3">
    <source>
        <dbReference type="ARBA" id="ARBA00023159"/>
    </source>
</evidence>
<dbReference type="PROSITE" id="PS01124">
    <property type="entry name" value="HTH_ARAC_FAMILY_2"/>
    <property type="match status" value="1"/>
</dbReference>
<evidence type="ECO:0000256" key="2">
    <source>
        <dbReference type="ARBA" id="ARBA00023125"/>
    </source>
</evidence>